<protein>
    <submittedName>
        <fullName evidence="1">Uncharacterized protein</fullName>
    </submittedName>
</protein>
<name>A0A014P3E4_9HYPO</name>
<accession>A0A014P3E4</accession>
<reference evidence="1 2" key="1">
    <citation type="submission" date="2014-02" db="EMBL/GenBank/DDBJ databases">
        <title>The genome sequence of the entomopathogenic fungus Metarhizium robertsii ARSEF 2575.</title>
        <authorList>
            <person name="Giuliano Garisto Donzelli B."/>
            <person name="Roe B.A."/>
            <person name="Macmil S.L."/>
            <person name="Krasnoff S.B."/>
            <person name="Gibson D.M."/>
        </authorList>
    </citation>
    <scope>NUCLEOTIDE SEQUENCE [LARGE SCALE GENOMIC DNA]</scope>
    <source>
        <strain evidence="1 2">ARSEF 2575</strain>
    </source>
</reference>
<organism evidence="1 2">
    <name type="scientific">Metarhizium robertsii</name>
    <dbReference type="NCBI Taxonomy" id="568076"/>
    <lineage>
        <taxon>Eukaryota</taxon>
        <taxon>Fungi</taxon>
        <taxon>Dikarya</taxon>
        <taxon>Ascomycota</taxon>
        <taxon>Pezizomycotina</taxon>
        <taxon>Sordariomycetes</taxon>
        <taxon>Hypocreomycetidae</taxon>
        <taxon>Hypocreales</taxon>
        <taxon>Clavicipitaceae</taxon>
        <taxon>Metarhizium</taxon>
    </lineage>
</organism>
<gene>
    <name evidence="1" type="ORF">X797_010992</name>
</gene>
<dbReference type="EMBL" id="JELW01000060">
    <property type="protein sequence ID" value="EXU95932.1"/>
    <property type="molecule type" value="Genomic_DNA"/>
</dbReference>
<sequence length="227" mass="25567">MPELVGQTWIFSTNKVKKPCLTGFMRRRRVRGLLVREIEYNPSSFNRNNDWLAAYAKDESLAVGHDAVAEAQARSVQSDYKSVLALVDARELWPSGKHGVEWRYSFHDVVSKNMTEQHATWLAERPELAVTLGKVRSQKNMQGCQLQSFLHSSEPVSLGVGTSAATPFMYHHRASVRLHLRMSANNTKALPGHEKLELAKLPLVLDRAAMNKGQFLQGTLKFQQPDA</sequence>
<evidence type="ECO:0000313" key="1">
    <source>
        <dbReference type="EMBL" id="EXU95932.1"/>
    </source>
</evidence>
<dbReference type="Proteomes" id="UP000030151">
    <property type="component" value="Unassembled WGS sequence"/>
</dbReference>
<comment type="caution">
    <text evidence="1">The sequence shown here is derived from an EMBL/GenBank/DDBJ whole genome shotgun (WGS) entry which is preliminary data.</text>
</comment>
<proteinExistence type="predicted"/>
<dbReference type="HOGENOM" id="CLU_1219948_0_0_1"/>
<evidence type="ECO:0000313" key="2">
    <source>
        <dbReference type="Proteomes" id="UP000030151"/>
    </source>
</evidence>
<dbReference type="AlphaFoldDB" id="A0A014P3E4"/>